<evidence type="ECO:0000313" key="1">
    <source>
        <dbReference type="EMBL" id="AQX30099.1"/>
    </source>
</evidence>
<dbReference type="EMBL" id="CP019789">
    <property type="protein sequence ID" value="AQX30099.1"/>
    <property type="molecule type" value="Genomic_DNA"/>
</dbReference>
<gene>
    <name evidence="1" type="ORF">BscR1v2_001430</name>
</gene>
<dbReference type="AlphaFoldDB" id="A0A1S6XN59"/>
<dbReference type="RefSeq" id="WP_418214937.1">
    <property type="nucleotide sequence ID" value="NZ_CP019789.1"/>
</dbReference>
<protein>
    <submittedName>
        <fullName evidence="1">Uncharacterized protein</fullName>
    </submittedName>
</protein>
<name>A0A1S6XN59_BARSR</name>
<dbReference type="Proteomes" id="UP000190811">
    <property type="component" value="Chromosome"/>
</dbReference>
<accession>A0A1S6XN59</accession>
<sequence>MNFPRRRSSAPFTALGARISDLERLARRLRFSSSSLSSMARFSIEAVFLNGAAAFADSIGSVRETAGEKV</sequence>
<organism evidence="1 2">
    <name type="scientific">Bartonella schoenbuchensis (strain DSM 13525 / NCTC 13165 / R1)</name>
    <dbReference type="NCBI Taxonomy" id="687861"/>
    <lineage>
        <taxon>Bacteria</taxon>
        <taxon>Pseudomonadati</taxon>
        <taxon>Pseudomonadota</taxon>
        <taxon>Alphaproteobacteria</taxon>
        <taxon>Hyphomicrobiales</taxon>
        <taxon>Bartonellaceae</taxon>
        <taxon>Bartonella</taxon>
    </lineage>
</organism>
<proteinExistence type="predicted"/>
<evidence type="ECO:0000313" key="2">
    <source>
        <dbReference type="Proteomes" id="UP000190811"/>
    </source>
</evidence>
<reference evidence="2" key="1">
    <citation type="journal article" date="2017" name="Genome Biol. Evol.">
        <title>Evolutionary Dynamics of Pathoadaptation Revealed by Three Independent Acquisitions of the VirB/D4 Type IV Secretion System in Bartonella.</title>
        <authorList>
            <person name="Harms A."/>
            <person name="Segers F.H."/>
            <person name="Quebatte M."/>
            <person name="Mistl C."/>
            <person name="Manfredi P."/>
            <person name="Korner J."/>
            <person name="Chomel B.B."/>
            <person name="Kosoy M."/>
            <person name="Maruyama S."/>
            <person name="Engel P."/>
            <person name="Dehio C."/>
        </authorList>
    </citation>
    <scope>NUCLEOTIDE SEQUENCE [LARGE SCALE GENOMIC DNA]</scope>
    <source>
        <strain evidence="2">R1</strain>
    </source>
</reference>